<organism evidence="8 9">
    <name type="scientific">Holothuria leucospilota</name>
    <name type="common">Black long sea cucumber</name>
    <name type="synonym">Mertensiothuria leucospilota</name>
    <dbReference type="NCBI Taxonomy" id="206669"/>
    <lineage>
        <taxon>Eukaryota</taxon>
        <taxon>Metazoa</taxon>
        <taxon>Echinodermata</taxon>
        <taxon>Eleutherozoa</taxon>
        <taxon>Echinozoa</taxon>
        <taxon>Holothuroidea</taxon>
        <taxon>Aspidochirotacea</taxon>
        <taxon>Aspidochirotida</taxon>
        <taxon>Holothuriidae</taxon>
        <taxon>Holothuria</taxon>
    </lineage>
</organism>
<feature type="domain" description="Disintegrin" evidence="6">
    <location>
        <begin position="426"/>
        <end position="512"/>
    </location>
</feature>
<dbReference type="SMART" id="SM00608">
    <property type="entry name" value="ACR"/>
    <property type="match status" value="1"/>
</dbReference>
<feature type="binding site" evidence="3">
    <location>
        <position position="360"/>
    </location>
    <ligand>
        <name>Zn(2+)</name>
        <dbReference type="ChEBI" id="CHEBI:29105"/>
        <note>catalytic</note>
    </ligand>
</feature>
<dbReference type="InterPro" id="IPR036436">
    <property type="entry name" value="Disintegrin_dom_sf"/>
</dbReference>
<keyword evidence="5" id="KW-1133">Transmembrane helix</keyword>
<dbReference type="GO" id="GO:0046872">
    <property type="term" value="F:metal ion binding"/>
    <property type="evidence" value="ECO:0007669"/>
    <property type="project" value="UniProtKB-KW"/>
</dbReference>
<feature type="disulfide bond" evidence="2">
    <location>
        <begin position="484"/>
        <end position="504"/>
    </location>
</feature>
<dbReference type="PROSITE" id="PS50215">
    <property type="entry name" value="ADAM_MEPRO"/>
    <property type="match status" value="1"/>
</dbReference>
<dbReference type="SUPFAM" id="SSF57552">
    <property type="entry name" value="Blood coagulation inhibitor (disintegrin)"/>
    <property type="match status" value="1"/>
</dbReference>
<dbReference type="FunFam" id="3.40.390.10:FF:000002">
    <property type="entry name" value="Disintegrin and metalloproteinase domain-containing protein 22"/>
    <property type="match status" value="1"/>
</dbReference>
<dbReference type="PROSITE" id="PS50214">
    <property type="entry name" value="DISINTEGRIN_2"/>
    <property type="match status" value="1"/>
</dbReference>
<dbReference type="InterPro" id="IPR006586">
    <property type="entry name" value="ADAM_Cys-rich"/>
</dbReference>
<dbReference type="PRINTS" id="PR00289">
    <property type="entry name" value="DISINTEGRIN"/>
</dbReference>
<evidence type="ECO:0000256" key="1">
    <source>
        <dbReference type="ARBA" id="ARBA00023157"/>
    </source>
</evidence>
<reference evidence="8" key="1">
    <citation type="submission" date="2021-10" db="EMBL/GenBank/DDBJ databases">
        <title>Tropical sea cucumber genome reveals ecological adaptation and Cuvierian tubules defense mechanism.</title>
        <authorList>
            <person name="Chen T."/>
        </authorList>
    </citation>
    <scope>NUCLEOTIDE SEQUENCE</scope>
    <source>
        <strain evidence="8">Nanhai2018</strain>
        <tissue evidence="8">Muscle</tissue>
    </source>
</reference>
<dbReference type="AlphaFoldDB" id="A0A9Q1BHG3"/>
<evidence type="ECO:0000256" key="4">
    <source>
        <dbReference type="SAM" id="MobiDB-lite"/>
    </source>
</evidence>
<dbReference type="InterPro" id="IPR018358">
    <property type="entry name" value="Disintegrin_CS"/>
</dbReference>
<evidence type="ECO:0000256" key="2">
    <source>
        <dbReference type="PROSITE-ProRule" id="PRU00068"/>
    </source>
</evidence>
<dbReference type="GO" id="GO:0004222">
    <property type="term" value="F:metalloendopeptidase activity"/>
    <property type="evidence" value="ECO:0007669"/>
    <property type="project" value="InterPro"/>
</dbReference>
<dbReference type="PROSITE" id="PS00427">
    <property type="entry name" value="DISINTEGRIN_1"/>
    <property type="match status" value="1"/>
</dbReference>
<keyword evidence="5" id="KW-0812">Transmembrane</keyword>
<comment type="caution">
    <text evidence="3">Lacks conserved residue(s) required for the propagation of feature annotation.</text>
</comment>
<dbReference type="SUPFAM" id="SSF55486">
    <property type="entry name" value="Metalloproteases ('zincins'), catalytic domain"/>
    <property type="match status" value="1"/>
</dbReference>
<feature type="active site" evidence="3">
    <location>
        <position position="357"/>
    </location>
</feature>
<dbReference type="GO" id="GO:0006508">
    <property type="term" value="P:proteolysis"/>
    <property type="evidence" value="ECO:0007669"/>
    <property type="project" value="InterPro"/>
</dbReference>
<evidence type="ECO:0000256" key="5">
    <source>
        <dbReference type="SAM" id="Phobius"/>
    </source>
</evidence>
<evidence type="ECO:0000259" key="7">
    <source>
        <dbReference type="PROSITE" id="PS50215"/>
    </source>
</evidence>
<dbReference type="InterPro" id="IPR024079">
    <property type="entry name" value="MetalloPept_cat_dom_sf"/>
</dbReference>
<feature type="region of interest" description="Disordered" evidence="4">
    <location>
        <begin position="921"/>
        <end position="1236"/>
    </location>
</feature>
<keyword evidence="5" id="KW-0472">Membrane</keyword>
<feature type="region of interest" description="Disordered" evidence="4">
    <location>
        <begin position="872"/>
        <end position="891"/>
    </location>
</feature>
<feature type="binding site" evidence="3">
    <location>
        <position position="356"/>
    </location>
    <ligand>
        <name>Zn(2+)</name>
        <dbReference type="ChEBI" id="CHEBI:29105"/>
        <note>catalytic</note>
    </ligand>
</feature>
<name>A0A9Q1BHG3_HOLLE</name>
<dbReference type="SMART" id="SM00050">
    <property type="entry name" value="DISIN"/>
    <property type="match status" value="1"/>
</dbReference>
<dbReference type="PANTHER" id="PTHR11905:SF159">
    <property type="entry name" value="ADAM METALLOPROTEASE"/>
    <property type="match status" value="1"/>
</dbReference>
<dbReference type="InterPro" id="IPR001762">
    <property type="entry name" value="Disintegrin_dom"/>
</dbReference>
<sequence>MDWGNIPASKLLLYIFVFGILIISFCTTFIDAYSLQSRTEQLSKITKYDIITPKRLDGRYRRDATTLQDDGHLKTPSFILPIEGEEYILDLHLNEMLFADGFIERTYTEDLIPIDKLPHRTHHCYYHGEVRGSNSSLVALSTCDGLSGLIYIDGNTFYLEPLQGSSSEHLIYRSEHVIRDKPLHTFEEDYPKDFIEKGKRRMEEIEMRHRERVRRDTREEVKYIELVLVADSKLYEKLGTTNKVNQECKDVANIMDMIYLQLNTRVALASVVIWTTDPFVVSTNPSTALGQFQRWREKELVPAISHDNAQLLTGLNFDGSTVGMAALGTMCSRDQSCGVSQDHGNHANDVASTISHEMGHNLGLNHDSGKGCDCESPPNVGCVMSASSGSNPPLNWSSCSREEFGQSLDRGLGACMFNYPKVIFQGPICQNGFLEEGEECDCGPADVCDNPCCVAETCRLHENATCASGACCENCQLKERGNLCRPMMNECDLPEYCSGTDEECPGNVYRQNGVSCNHGISDIASCFNGMCMSYDDQCSYIWGEGATVAHPKCWRYNQQGNGFGNCGHDENGRPVSCKKADKMCGKLLCEGGAGFPILSSLASASQGFIWDENGAKRVCKAASLDQGEDIPDPGYVADGSPCAANMFCYEHECINHTRAGIVSCPENCNGNGICNSENHCHCNDNWGPPTCRDPGHGGSVDSGPTMPIPPEILTTVKVASTPPYHTSPPIQHGTGYSVTSLPPTTSIPPTTSFYASPGSKMSFSTVVMMSLVVLAILGLVLLMTVLFWKRNSIRGRFKLQTISKRPRQVACKYAPVKKNSPSRNIYRPKHPPPARPSSQRGITKVVIEHPDHISEAPPSYESHYRNLGDQLSPVRVAPAPPSKPEQRQVWDNDSPVFFPAIKYQRKDDAVMYDEPPNVTCVDPSIPRFNPPPSPPAKPDKPLSPFERPRPVSLRSNSIEGPKPVYDEPPTPPIKPDNSVTGLQFRLPSTGEEAEPISPVRVAPKPPSFKSEVKEDIKPAGQEILKPVSQTPMKPPSQVPPKPPSQAPMKPPVQAPPKPPGQTPLKPPSQTPLKPPSQTPPKPPGQTPPKPPGQIPLKPPGQTPLKPPSQIPLKPVVENHAEPAVLPSSKPVPPPKKPAVSSKPAVSNKPAVSSKPVPTAAPRQALRPVRQQNNSNNSASSSSPSMERDNIDESTVKLGSSFRGGLKPSVAPPEPPKKPSEVKVSAKPSPPPKPVVV</sequence>
<dbReference type="CDD" id="cd04269">
    <property type="entry name" value="ZnMc_adamalysin_II_like"/>
    <property type="match status" value="1"/>
</dbReference>
<feature type="compositionally biased region" description="Basic and acidic residues" evidence="4">
    <location>
        <begin position="1185"/>
        <end position="1194"/>
    </location>
</feature>
<proteinExistence type="predicted"/>
<feature type="domain" description="Peptidase M12B" evidence="7">
    <location>
        <begin position="222"/>
        <end position="420"/>
    </location>
</feature>
<keyword evidence="3" id="KW-0479">Metal-binding</keyword>
<dbReference type="PANTHER" id="PTHR11905">
    <property type="entry name" value="ADAM A DISINTEGRIN AND METALLOPROTEASE DOMAIN"/>
    <property type="match status" value="1"/>
</dbReference>
<feature type="transmembrane region" description="Helical" evidence="5">
    <location>
        <begin position="766"/>
        <end position="788"/>
    </location>
</feature>
<evidence type="ECO:0000313" key="9">
    <source>
        <dbReference type="Proteomes" id="UP001152320"/>
    </source>
</evidence>
<keyword evidence="3" id="KW-0862">Zinc</keyword>
<keyword evidence="9" id="KW-1185">Reference proteome</keyword>
<dbReference type="Gene3D" id="3.40.390.10">
    <property type="entry name" value="Collagenase (Catalytic Domain)"/>
    <property type="match status" value="1"/>
</dbReference>
<dbReference type="Pfam" id="PF01562">
    <property type="entry name" value="Pep_M12B_propep"/>
    <property type="match status" value="1"/>
</dbReference>
<gene>
    <name evidence="8" type="ORF">HOLleu_33845</name>
</gene>
<dbReference type="FunFam" id="4.10.70.10:FF:000001">
    <property type="entry name" value="Disintegrin and metalloproteinase domain-containing protein 22"/>
    <property type="match status" value="1"/>
</dbReference>
<dbReference type="Gene3D" id="4.10.70.10">
    <property type="entry name" value="Disintegrin domain"/>
    <property type="match status" value="1"/>
</dbReference>
<dbReference type="InterPro" id="IPR002870">
    <property type="entry name" value="Peptidase_M12B_N"/>
</dbReference>
<accession>A0A9Q1BHG3</accession>
<feature type="transmembrane region" description="Helical" evidence="5">
    <location>
        <begin position="12"/>
        <end position="35"/>
    </location>
</feature>
<feature type="region of interest" description="Disordered" evidence="4">
    <location>
        <begin position="818"/>
        <end position="840"/>
    </location>
</feature>
<feature type="compositionally biased region" description="Pro residues" evidence="4">
    <location>
        <begin position="1227"/>
        <end position="1236"/>
    </location>
</feature>
<feature type="compositionally biased region" description="Pro residues" evidence="4">
    <location>
        <begin position="1032"/>
        <end position="1109"/>
    </location>
</feature>
<dbReference type="Proteomes" id="UP001152320">
    <property type="component" value="Chromosome 17"/>
</dbReference>
<evidence type="ECO:0000313" key="8">
    <source>
        <dbReference type="EMBL" id="KAJ8026103.1"/>
    </source>
</evidence>
<feature type="compositionally biased region" description="Low complexity" evidence="4">
    <location>
        <begin position="1137"/>
        <end position="1146"/>
    </location>
</feature>
<dbReference type="InterPro" id="IPR001590">
    <property type="entry name" value="Peptidase_M12B"/>
</dbReference>
<feature type="compositionally biased region" description="Low complexity" evidence="4">
    <location>
        <begin position="1172"/>
        <end position="1184"/>
    </location>
</feature>
<comment type="caution">
    <text evidence="8">The sequence shown here is derived from an EMBL/GenBank/DDBJ whole genome shotgun (WGS) entry which is preliminary data.</text>
</comment>
<dbReference type="Pfam" id="PF08516">
    <property type="entry name" value="ADAM_CR"/>
    <property type="match status" value="1"/>
</dbReference>
<protein>
    <submittedName>
        <fullName evidence="8">Disintegrin and metalloproteinase domain-containing protein 12</fullName>
    </submittedName>
</protein>
<evidence type="ECO:0000256" key="3">
    <source>
        <dbReference type="PROSITE-ProRule" id="PRU00276"/>
    </source>
</evidence>
<dbReference type="EMBL" id="JAIZAY010000017">
    <property type="protein sequence ID" value="KAJ8026103.1"/>
    <property type="molecule type" value="Genomic_DNA"/>
</dbReference>
<dbReference type="Pfam" id="PF00200">
    <property type="entry name" value="Disintegrin"/>
    <property type="match status" value="1"/>
</dbReference>
<feature type="binding site" evidence="3">
    <location>
        <position position="366"/>
    </location>
    <ligand>
        <name>Zn(2+)</name>
        <dbReference type="ChEBI" id="CHEBI:29105"/>
        <note>catalytic</note>
    </ligand>
</feature>
<dbReference type="OrthoDB" id="5951731at2759"/>
<evidence type="ECO:0000259" key="6">
    <source>
        <dbReference type="PROSITE" id="PS50214"/>
    </source>
</evidence>
<dbReference type="InterPro" id="IPR034027">
    <property type="entry name" value="Reprolysin_adamalysin"/>
</dbReference>
<keyword evidence="1 2" id="KW-1015">Disulfide bond</keyword>
<dbReference type="Pfam" id="PF01421">
    <property type="entry name" value="Reprolysin"/>
    <property type="match status" value="1"/>
</dbReference>